<dbReference type="InterPro" id="IPR050792">
    <property type="entry name" value="ADP-ribosylglycohydrolase"/>
</dbReference>
<keyword evidence="2" id="KW-0378">Hydrolase</keyword>
<protein>
    <recommendedName>
        <fullName evidence="4">ADP-ribosylglycohydrolase</fullName>
    </recommendedName>
</protein>
<organism evidence="3">
    <name type="scientific">marine sediment metagenome</name>
    <dbReference type="NCBI Taxonomy" id="412755"/>
    <lineage>
        <taxon>unclassified sequences</taxon>
        <taxon>metagenomes</taxon>
        <taxon>ecological metagenomes</taxon>
    </lineage>
</organism>
<gene>
    <name evidence="3" type="ORF">LCGC14_1645530</name>
</gene>
<dbReference type="AlphaFoldDB" id="A0A0F9KY82"/>
<dbReference type="Gene3D" id="1.10.4080.10">
    <property type="entry name" value="ADP-ribosylation/Crystallin J1"/>
    <property type="match status" value="1"/>
</dbReference>
<dbReference type="Pfam" id="PF03747">
    <property type="entry name" value="ADP_ribosyl_GH"/>
    <property type="match status" value="1"/>
</dbReference>
<evidence type="ECO:0008006" key="4">
    <source>
        <dbReference type="Google" id="ProtNLM"/>
    </source>
</evidence>
<sequence>MEIDLLDKFQGTLLSVAIGDTLGHPFEGKLRGEIHSYFKDFDDYIQENNHLFKTYTDDTQLTIHTANAIIQGNGFNTQNFIREYVYWLDDPPIGPGYGCISSIRKLKHKVPWKQAASKSGGNGTVMRIAPIGLFYCQDLKGLKASAIKSSIITHSHPAASAGAIVIARAIAFLIDKNPETGFSIDEFFDVIISSISGSQDKVWEEFIDILQKLKLNLELPIEAGLIRFSQVGVKSPYFIEEYLGQAFVHPYAISTVTCSIFIFLKQLTSFKNCLFELVTAGGDSDTAGAIGGSLTGAYFGLKNIPARLMKMVKNYKMILKLSEDLYLKFKKRFPQFK</sequence>
<name>A0A0F9KY82_9ZZZZ</name>
<evidence type="ECO:0000256" key="1">
    <source>
        <dbReference type="ARBA" id="ARBA00010702"/>
    </source>
</evidence>
<dbReference type="PANTHER" id="PTHR16222">
    <property type="entry name" value="ADP-RIBOSYLGLYCOHYDROLASE"/>
    <property type="match status" value="1"/>
</dbReference>
<comment type="similarity">
    <text evidence="1">Belongs to the ADP-ribosylglycohydrolase family.</text>
</comment>
<dbReference type="SUPFAM" id="SSF101478">
    <property type="entry name" value="ADP-ribosylglycohydrolase"/>
    <property type="match status" value="1"/>
</dbReference>
<dbReference type="PANTHER" id="PTHR16222:SF24">
    <property type="entry name" value="ADP-RIBOSYLHYDROLASE ARH3"/>
    <property type="match status" value="1"/>
</dbReference>
<accession>A0A0F9KY82</accession>
<dbReference type="InterPro" id="IPR005502">
    <property type="entry name" value="Ribosyl_crysJ1"/>
</dbReference>
<evidence type="ECO:0000256" key="2">
    <source>
        <dbReference type="ARBA" id="ARBA00022801"/>
    </source>
</evidence>
<dbReference type="InterPro" id="IPR036705">
    <property type="entry name" value="Ribosyl_crysJ1_sf"/>
</dbReference>
<dbReference type="EMBL" id="LAZR01013767">
    <property type="protein sequence ID" value="KKM20430.1"/>
    <property type="molecule type" value="Genomic_DNA"/>
</dbReference>
<evidence type="ECO:0000313" key="3">
    <source>
        <dbReference type="EMBL" id="KKM20430.1"/>
    </source>
</evidence>
<comment type="caution">
    <text evidence="3">The sequence shown here is derived from an EMBL/GenBank/DDBJ whole genome shotgun (WGS) entry which is preliminary data.</text>
</comment>
<dbReference type="GO" id="GO:0016787">
    <property type="term" value="F:hydrolase activity"/>
    <property type="evidence" value="ECO:0007669"/>
    <property type="project" value="UniProtKB-KW"/>
</dbReference>
<proteinExistence type="inferred from homology"/>
<reference evidence="3" key="1">
    <citation type="journal article" date="2015" name="Nature">
        <title>Complex archaea that bridge the gap between prokaryotes and eukaryotes.</title>
        <authorList>
            <person name="Spang A."/>
            <person name="Saw J.H."/>
            <person name="Jorgensen S.L."/>
            <person name="Zaremba-Niedzwiedzka K."/>
            <person name="Martijn J."/>
            <person name="Lind A.E."/>
            <person name="van Eijk R."/>
            <person name="Schleper C."/>
            <person name="Guy L."/>
            <person name="Ettema T.J."/>
        </authorList>
    </citation>
    <scope>NUCLEOTIDE SEQUENCE</scope>
</reference>